<dbReference type="AlphaFoldDB" id="A0AAN7LFH1"/>
<organism evidence="1 2">
    <name type="scientific">Trapa natans</name>
    <name type="common">Water chestnut</name>
    <dbReference type="NCBI Taxonomy" id="22666"/>
    <lineage>
        <taxon>Eukaryota</taxon>
        <taxon>Viridiplantae</taxon>
        <taxon>Streptophyta</taxon>
        <taxon>Embryophyta</taxon>
        <taxon>Tracheophyta</taxon>
        <taxon>Spermatophyta</taxon>
        <taxon>Magnoliopsida</taxon>
        <taxon>eudicotyledons</taxon>
        <taxon>Gunneridae</taxon>
        <taxon>Pentapetalae</taxon>
        <taxon>rosids</taxon>
        <taxon>malvids</taxon>
        <taxon>Myrtales</taxon>
        <taxon>Lythraceae</taxon>
        <taxon>Trapa</taxon>
    </lineage>
</organism>
<protein>
    <submittedName>
        <fullName evidence="1">Uncharacterized protein</fullName>
    </submittedName>
</protein>
<reference evidence="1 2" key="1">
    <citation type="journal article" date="2023" name="Hortic Res">
        <title>Pangenome of water caltrop reveals structural variations and asymmetric subgenome divergence after allopolyploidization.</title>
        <authorList>
            <person name="Zhang X."/>
            <person name="Chen Y."/>
            <person name="Wang L."/>
            <person name="Yuan Y."/>
            <person name="Fang M."/>
            <person name="Shi L."/>
            <person name="Lu R."/>
            <person name="Comes H.P."/>
            <person name="Ma Y."/>
            <person name="Chen Y."/>
            <person name="Huang G."/>
            <person name="Zhou Y."/>
            <person name="Zheng Z."/>
            <person name="Qiu Y."/>
        </authorList>
    </citation>
    <scope>NUCLEOTIDE SEQUENCE [LARGE SCALE GENOMIC DNA]</scope>
    <source>
        <strain evidence="1">F231</strain>
    </source>
</reference>
<name>A0AAN7LFH1_TRANT</name>
<proteinExistence type="predicted"/>
<keyword evidence="2" id="KW-1185">Reference proteome</keyword>
<evidence type="ECO:0000313" key="1">
    <source>
        <dbReference type="EMBL" id="KAK4783624.1"/>
    </source>
</evidence>
<sequence>MAITEFRDAQNAGIGMKSIRVFARVSWLLSKRVEWSPSFSALLIAWLASSFKGTVDVTNSYAGNISQFSPPFASSCFFVIDRASALCAAALLRSVGWTLRF</sequence>
<evidence type="ECO:0000313" key="2">
    <source>
        <dbReference type="Proteomes" id="UP001346149"/>
    </source>
</evidence>
<gene>
    <name evidence="1" type="ORF">SAY86_007998</name>
</gene>
<accession>A0AAN7LFH1</accession>
<comment type="caution">
    <text evidence="1">The sequence shown here is derived from an EMBL/GenBank/DDBJ whole genome shotgun (WGS) entry which is preliminary data.</text>
</comment>
<dbReference type="EMBL" id="JAXQNO010000015">
    <property type="protein sequence ID" value="KAK4783624.1"/>
    <property type="molecule type" value="Genomic_DNA"/>
</dbReference>
<dbReference type="Proteomes" id="UP001346149">
    <property type="component" value="Unassembled WGS sequence"/>
</dbReference>